<feature type="transmembrane region" description="Helical" evidence="7">
    <location>
        <begin position="106"/>
        <end position="127"/>
    </location>
</feature>
<evidence type="ECO:0000256" key="4">
    <source>
        <dbReference type="ARBA" id="ARBA00022692"/>
    </source>
</evidence>
<reference evidence="9" key="1">
    <citation type="submission" date="2017-02" db="EMBL/GenBank/DDBJ databases">
        <authorList>
            <person name="Varghese N."/>
            <person name="Submissions S."/>
        </authorList>
    </citation>
    <scope>NUCLEOTIDE SEQUENCE [LARGE SCALE GENOMIC DNA]</scope>
    <source>
        <strain evidence="9">DSM 16521</strain>
    </source>
</reference>
<gene>
    <name evidence="8" type="ORF">SAMN02745885_02305</name>
</gene>
<keyword evidence="5 7" id="KW-1133">Transmembrane helix</keyword>
<dbReference type="AlphaFoldDB" id="A0A1T4RX16"/>
<protein>
    <recommendedName>
        <fullName evidence="10">Permease</fullName>
    </recommendedName>
</protein>
<keyword evidence="9" id="KW-1185">Reference proteome</keyword>
<proteinExistence type="inferred from homology"/>
<feature type="transmembrane region" description="Helical" evidence="7">
    <location>
        <begin position="291"/>
        <end position="311"/>
    </location>
</feature>
<keyword evidence="6 7" id="KW-0472">Membrane</keyword>
<accession>A0A1T4RX16</accession>
<dbReference type="EMBL" id="FUXM01000037">
    <property type="protein sequence ID" value="SKA20288.1"/>
    <property type="molecule type" value="Genomic_DNA"/>
</dbReference>
<feature type="transmembrane region" description="Helical" evidence="7">
    <location>
        <begin position="197"/>
        <end position="215"/>
    </location>
</feature>
<dbReference type="PANTHER" id="PTHR42775">
    <property type="entry name" value="PERMEASE RV2963-RELATED"/>
    <property type="match status" value="1"/>
</dbReference>
<dbReference type="RefSeq" id="WP_078666306.1">
    <property type="nucleotide sequence ID" value="NZ_FUXM01000037.1"/>
</dbReference>
<dbReference type="OrthoDB" id="9777774at2"/>
<feature type="transmembrane region" description="Helical" evidence="7">
    <location>
        <begin position="68"/>
        <end position="94"/>
    </location>
</feature>
<sequence length="315" mass="34904">MWKNFVDWLVFQQMGLKADSALGQAVHFFIYDTVKIFVLLAVVIYLISYLRSYFPPERTKKYLSGSRLFGGNILAALLGIVTPFCSCSAVPMFIGFVEAGVPLGVTFSFLIASPMVNEVALALLFGLFGWKIAFTYLAAGLTVAIISGIVIGKLGLESWVQDYVYQIRVGQQEIKEMSQQERHQYALGYVKDIIRKVWLYILVAIAIGAWMHGYVPQDFLLRYAGPGHWYAVPLAVLVGIPLYSNAAGIIPLVSVFLEKGMALGTVLAFMMAVTALSLPEMIILKQVLKPRLIALFVAIVGSGILLVGYLFNWLW</sequence>
<evidence type="ECO:0000256" key="2">
    <source>
        <dbReference type="ARBA" id="ARBA00006386"/>
    </source>
</evidence>
<dbReference type="GO" id="GO:0005886">
    <property type="term" value="C:plasma membrane"/>
    <property type="evidence" value="ECO:0007669"/>
    <property type="project" value="UniProtKB-SubCell"/>
</dbReference>
<comment type="subcellular location">
    <subcellularLocation>
        <location evidence="1">Cell membrane</location>
        <topology evidence="1">Multi-pass membrane protein</topology>
    </subcellularLocation>
</comment>
<feature type="transmembrane region" description="Helical" evidence="7">
    <location>
        <begin position="134"/>
        <end position="156"/>
    </location>
</feature>
<name>A0A1T4RX16_9FIRM</name>
<dbReference type="InterPro" id="IPR005524">
    <property type="entry name" value="DUF318"/>
</dbReference>
<comment type="similarity">
    <text evidence="2">Belongs to the UPF0718 family.</text>
</comment>
<feature type="transmembrane region" description="Helical" evidence="7">
    <location>
        <begin position="28"/>
        <end position="47"/>
    </location>
</feature>
<organism evidence="8 9">
    <name type="scientific">Carboxydocella sporoproducens DSM 16521</name>
    <dbReference type="NCBI Taxonomy" id="1121270"/>
    <lineage>
        <taxon>Bacteria</taxon>
        <taxon>Bacillati</taxon>
        <taxon>Bacillota</taxon>
        <taxon>Clostridia</taxon>
        <taxon>Eubacteriales</taxon>
        <taxon>Clostridiales Family XVI. Incertae Sedis</taxon>
        <taxon>Carboxydocella</taxon>
    </lineage>
</organism>
<evidence type="ECO:0000256" key="6">
    <source>
        <dbReference type="ARBA" id="ARBA00023136"/>
    </source>
</evidence>
<keyword evidence="3" id="KW-1003">Cell membrane</keyword>
<evidence type="ECO:0000313" key="8">
    <source>
        <dbReference type="EMBL" id="SKA20288.1"/>
    </source>
</evidence>
<dbReference type="Proteomes" id="UP000189933">
    <property type="component" value="Unassembled WGS sequence"/>
</dbReference>
<dbReference type="Pfam" id="PF03773">
    <property type="entry name" value="ArsP_1"/>
    <property type="match status" value="1"/>
</dbReference>
<evidence type="ECO:0008006" key="10">
    <source>
        <dbReference type="Google" id="ProtNLM"/>
    </source>
</evidence>
<evidence type="ECO:0000256" key="7">
    <source>
        <dbReference type="SAM" id="Phobius"/>
    </source>
</evidence>
<dbReference type="PANTHER" id="PTHR42775:SF1">
    <property type="entry name" value="PERMEASE RV2963-RELATED"/>
    <property type="match status" value="1"/>
</dbReference>
<feature type="transmembrane region" description="Helical" evidence="7">
    <location>
        <begin position="227"/>
        <end position="254"/>
    </location>
</feature>
<feature type="transmembrane region" description="Helical" evidence="7">
    <location>
        <begin position="260"/>
        <end position="279"/>
    </location>
</feature>
<evidence type="ECO:0000256" key="5">
    <source>
        <dbReference type="ARBA" id="ARBA00022989"/>
    </source>
</evidence>
<dbReference type="InterPro" id="IPR053166">
    <property type="entry name" value="UPF0718_permease"/>
</dbReference>
<evidence type="ECO:0000313" key="9">
    <source>
        <dbReference type="Proteomes" id="UP000189933"/>
    </source>
</evidence>
<keyword evidence="4 7" id="KW-0812">Transmembrane</keyword>
<evidence type="ECO:0000256" key="1">
    <source>
        <dbReference type="ARBA" id="ARBA00004651"/>
    </source>
</evidence>
<evidence type="ECO:0000256" key="3">
    <source>
        <dbReference type="ARBA" id="ARBA00022475"/>
    </source>
</evidence>